<dbReference type="STRING" id="1121919.SAMN02745975_03241"/>
<name>A0A1M6N9N7_9FIRM</name>
<dbReference type="EMBL" id="FQZV01000053">
    <property type="protein sequence ID" value="SHJ92412.1"/>
    <property type="molecule type" value="Genomic_DNA"/>
</dbReference>
<proteinExistence type="predicted"/>
<evidence type="ECO:0000313" key="3">
    <source>
        <dbReference type="Proteomes" id="UP000184536"/>
    </source>
</evidence>
<dbReference type="RefSeq" id="WP_242946403.1">
    <property type="nucleotide sequence ID" value="NZ_FQZV01000053.1"/>
</dbReference>
<protein>
    <submittedName>
        <fullName evidence="2">EDD domain protein, DegV family</fullName>
    </submittedName>
</protein>
<dbReference type="NCBIfam" id="TIGR00762">
    <property type="entry name" value="DegV"/>
    <property type="match status" value="1"/>
</dbReference>
<dbReference type="Gene3D" id="3.30.1180.10">
    <property type="match status" value="1"/>
</dbReference>
<evidence type="ECO:0000256" key="1">
    <source>
        <dbReference type="ARBA" id="ARBA00023121"/>
    </source>
</evidence>
<organism evidence="2 3">
    <name type="scientific">Geosporobacter subterraneus DSM 17957</name>
    <dbReference type="NCBI Taxonomy" id="1121919"/>
    <lineage>
        <taxon>Bacteria</taxon>
        <taxon>Bacillati</taxon>
        <taxon>Bacillota</taxon>
        <taxon>Clostridia</taxon>
        <taxon>Peptostreptococcales</taxon>
        <taxon>Thermotaleaceae</taxon>
        <taxon>Geosporobacter</taxon>
    </lineage>
</organism>
<dbReference type="InterPro" id="IPR043168">
    <property type="entry name" value="DegV_C"/>
</dbReference>
<dbReference type="InterPro" id="IPR003797">
    <property type="entry name" value="DegV"/>
</dbReference>
<keyword evidence="1" id="KW-0446">Lipid-binding</keyword>
<dbReference type="PROSITE" id="PS51482">
    <property type="entry name" value="DEGV"/>
    <property type="match status" value="1"/>
</dbReference>
<dbReference type="GO" id="GO:0008289">
    <property type="term" value="F:lipid binding"/>
    <property type="evidence" value="ECO:0007669"/>
    <property type="project" value="UniProtKB-KW"/>
</dbReference>
<dbReference type="PANTHER" id="PTHR33434">
    <property type="entry name" value="DEGV DOMAIN-CONTAINING PROTEIN DR_1986-RELATED"/>
    <property type="match status" value="1"/>
</dbReference>
<keyword evidence="3" id="KW-1185">Reference proteome</keyword>
<dbReference type="SUPFAM" id="SSF82549">
    <property type="entry name" value="DAK1/DegV-like"/>
    <property type="match status" value="1"/>
</dbReference>
<gene>
    <name evidence="2" type="ORF">SAMN02745975_03241</name>
</gene>
<dbReference type="AlphaFoldDB" id="A0A1M6N9N7"/>
<dbReference type="Pfam" id="PF02645">
    <property type="entry name" value="DegV"/>
    <property type="match status" value="1"/>
</dbReference>
<dbReference type="Gene3D" id="3.40.50.10170">
    <property type="match status" value="1"/>
</dbReference>
<accession>A0A1M6N9N7</accession>
<dbReference type="Proteomes" id="UP000184536">
    <property type="component" value="Unassembled WGS sequence"/>
</dbReference>
<reference evidence="3" key="1">
    <citation type="submission" date="2016-11" db="EMBL/GenBank/DDBJ databases">
        <authorList>
            <person name="Varghese N."/>
            <person name="Submissions S."/>
        </authorList>
    </citation>
    <scope>NUCLEOTIDE SEQUENCE [LARGE SCALE GENOMIC DNA]</scope>
    <source>
        <strain evidence="3">DSM 17957</strain>
    </source>
</reference>
<sequence>MSIRVITDSSCDLPQRILEEYDIGMAPLHILIDEHNYVDGIEISHEEYVDGIEISHEEYYRKCAVANGLPKTSQPSPGDILNLIQESLKEYKHVLSVNLSSVLSGTYQTVNMVKNSIGEAVTTFDTLNGSIGVGMVVMRACELVRKGLAIPEIIQELTAYRESLDVLVYLETLENAVKGGRVSKVQYFAASMLNVKPVVFIDKEDGFVKVKEKIRGEKKALRYLINSIKEKNIDYSDRVIGVTHADCLERANEFISMLKEEINPKEILLHSMGPVIGTYAGAGAVYVCF</sequence>
<evidence type="ECO:0000313" key="2">
    <source>
        <dbReference type="EMBL" id="SHJ92412.1"/>
    </source>
</evidence>
<dbReference type="InterPro" id="IPR050270">
    <property type="entry name" value="DegV_domain_contain"/>
</dbReference>
<dbReference type="PANTHER" id="PTHR33434:SF2">
    <property type="entry name" value="FATTY ACID-BINDING PROTEIN TM_1468"/>
    <property type="match status" value="1"/>
</dbReference>